<proteinExistence type="predicted"/>
<dbReference type="EMBL" id="GL871065">
    <property type="protein sequence ID" value="EGC35272.1"/>
    <property type="molecule type" value="Genomic_DNA"/>
</dbReference>
<dbReference type="GeneID" id="10501627"/>
<accession>F0ZLB1</accession>
<dbReference type="InParanoid" id="F0ZLB1"/>
<dbReference type="Proteomes" id="UP000001064">
    <property type="component" value="Unassembled WGS sequence"/>
</dbReference>
<feature type="transmembrane region" description="Helical" evidence="1">
    <location>
        <begin position="128"/>
        <end position="146"/>
    </location>
</feature>
<dbReference type="RefSeq" id="XP_003288198.1">
    <property type="nucleotide sequence ID" value="XM_003288150.1"/>
</dbReference>
<evidence type="ECO:0000313" key="3">
    <source>
        <dbReference type="EMBL" id="EGC35272.1"/>
    </source>
</evidence>
<evidence type="ECO:0000256" key="1">
    <source>
        <dbReference type="SAM" id="Phobius"/>
    </source>
</evidence>
<keyword evidence="1" id="KW-0472">Membrane</keyword>
<reference evidence="4" key="1">
    <citation type="journal article" date="2011" name="Genome Biol.">
        <title>Comparative genomics of the social amoebae Dictyostelium discoideum and Dictyostelium purpureum.</title>
        <authorList>
            <consortium name="US DOE Joint Genome Institute (JGI-PGF)"/>
            <person name="Sucgang R."/>
            <person name="Kuo A."/>
            <person name="Tian X."/>
            <person name="Salerno W."/>
            <person name="Parikh A."/>
            <person name="Feasley C.L."/>
            <person name="Dalin E."/>
            <person name="Tu H."/>
            <person name="Huang E."/>
            <person name="Barry K."/>
            <person name="Lindquist E."/>
            <person name="Shapiro H."/>
            <person name="Bruce D."/>
            <person name="Schmutz J."/>
            <person name="Salamov A."/>
            <person name="Fey P."/>
            <person name="Gaudet P."/>
            <person name="Anjard C."/>
            <person name="Babu M.M."/>
            <person name="Basu S."/>
            <person name="Bushmanova Y."/>
            <person name="van der Wel H."/>
            <person name="Katoh-Kurasawa M."/>
            <person name="Dinh C."/>
            <person name="Coutinho P.M."/>
            <person name="Saito T."/>
            <person name="Elias M."/>
            <person name="Schaap P."/>
            <person name="Kay R.R."/>
            <person name="Henrissat B."/>
            <person name="Eichinger L."/>
            <person name="Rivero F."/>
            <person name="Putnam N.H."/>
            <person name="West C.M."/>
            <person name="Loomis W.F."/>
            <person name="Chisholm R.L."/>
            <person name="Shaulsky G."/>
            <person name="Strassmann J.E."/>
            <person name="Queller D.C."/>
            <person name="Kuspa A."/>
            <person name="Grigoriev I.V."/>
        </authorList>
    </citation>
    <scope>NUCLEOTIDE SEQUENCE [LARGE SCALE GENOMIC DNA]</scope>
    <source>
        <strain evidence="4">QSDP1</strain>
    </source>
</reference>
<feature type="chain" id="PRO_5003263704" evidence="2">
    <location>
        <begin position="22"/>
        <end position="147"/>
    </location>
</feature>
<evidence type="ECO:0000313" key="4">
    <source>
        <dbReference type="Proteomes" id="UP000001064"/>
    </source>
</evidence>
<keyword evidence="4" id="KW-1185">Reference proteome</keyword>
<sequence length="147" mass="15924">MKLSLILIVFLISNCVYSALAENNWSYFHVFGTNGAQCGVGGVNININEVCKKTCGGNVIIVKQTQPLVENGYTFNFYSNDDNTCERTPISSDAFVCKKENEAVVVNSNFNVTCYMAGTPAPGSASTISLNIGLLMSILFSLLFLLN</sequence>
<keyword evidence="2" id="KW-0732">Signal</keyword>
<gene>
    <name evidence="3" type="ORF">DICPUDRAFT_97951</name>
</gene>
<dbReference type="AlphaFoldDB" id="F0ZLB1"/>
<evidence type="ECO:0000256" key="2">
    <source>
        <dbReference type="SAM" id="SignalP"/>
    </source>
</evidence>
<name>F0ZLB1_DICPU</name>
<keyword evidence="1" id="KW-0812">Transmembrane</keyword>
<dbReference type="KEGG" id="dpp:DICPUDRAFT_97951"/>
<keyword evidence="1" id="KW-1133">Transmembrane helix</keyword>
<protein>
    <submittedName>
        <fullName evidence="3">Expressed protein</fullName>
    </submittedName>
</protein>
<dbReference type="VEuPathDB" id="AmoebaDB:DICPUDRAFT_97951"/>
<organism evidence="3 4">
    <name type="scientific">Dictyostelium purpureum</name>
    <name type="common">Slime mold</name>
    <dbReference type="NCBI Taxonomy" id="5786"/>
    <lineage>
        <taxon>Eukaryota</taxon>
        <taxon>Amoebozoa</taxon>
        <taxon>Evosea</taxon>
        <taxon>Eumycetozoa</taxon>
        <taxon>Dictyostelia</taxon>
        <taxon>Dictyosteliales</taxon>
        <taxon>Dictyosteliaceae</taxon>
        <taxon>Dictyostelium</taxon>
    </lineage>
</organism>
<feature type="signal peptide" evidence="2">
    <location>
        <begin position="1"/>
        <end position="21"/>
    </location>
</feature>